<dbReference type="WBParaSite" id="L893_g8430.t1">
    <property type="protein sequence ID" value="L893_g8430.t1"/>
    <property type="gene ID" value="L893_g8430"/>
</dbReference>
<protein>
    <submittedName>
        <fullName evidence="3">40S ribosomal protein S11</fullName>
    </submittedName>
</protein>
<feature type="compositionally biased region" description="Polar residues" evidence="1">
    <location>
        <begin position="234"/>
        <end position="243"/>
    </location>
</feature>
<dbReference type="Proteomes" id="UP000095287">
    <property type="component" value="Unplaced"/>
</dbReference>
<keyword evidence="2" id="KW-1185">Reference proteome</keyword>
<accession>A0A1I8ASH9</accession>
<proteinExistence type="predicted"/>
<dbReference type="AlphaFoldDB" id="A0A1I8ASH9"/>
<feature type="region of interest" description="Disordered" evidence="1">
    <location>
        <begin position="232"/>
        <end position="251"/>
    </location>
</feature>
<reference evidence="3" key="1">
    <citation type="submission" date="2016-11" db="UniProtKB">
        <authorList>
            <consortium name="WormBaseParasite"/>
        </authorList>
    </citation>
    <scope>IDENTIFICATION</scope>
</reference>
<organism evidence="2 3">
    <name type="scientific">Steinernema glaseri</name>
    <dbReference type="NCBI Taxonomy" id="37863"/>
    <lineage>
        <taxon>Eukaryota</taxon>
        <taxon>Metazoa</taxon>
        <taxon>Ecdysozoa</taxon>
        <taxon>Nematoda</taxon>
        <taxon>Chromadorea</taxon>
        <taxon>Rhabditida</taxon>
        <taxon>Tylenchina</taxon>
        <taxon>Panagrolaimomorpha</taxon>
        <taxon>Strongyloidoidea</taxon>
        <taxon>Steinernematidae</taxon>
        <taxon>Steinernema</taxon>
    </lineage>
</organism>
<evidence type="ECO:0000313" key="3">
    <source>
        <dbReference type="WBParaSite" id="L893_g8430.t1"/>
    </source>
</evidence>
<evidence type="ECO:0000256" key="1">
    <source>
        <dbReference type="SAM" id="MobiDB-lite"/>
    </source>
</evidence>
<feature type="region of interest" description="Disordered" evidence="1">
    <location>
        <begin position="133"/>
        <end position="167"/>
    </location>
</feature>
<sequence length="251" mass="28684">MYVYGPPTPKKWRKSKKHRRVVGYSVNLNVAYHQEITNFYVFRSGDRITLVKCRAEKPLLARKQVARSVYLPRTVNMKLAVSDATLAGLSGDLRTLRRGLGHFFFSVSHVTAGIPRRERPPLFTEHAAVVSPLEASSQTAPSGTAGHPSLKVRHDAPSTVGKQRSRDLWSVKKKQRRWELFGSPPRKLEPCRRKKKDNMKNRAVTGARLRYLGLCFYEEGQDDRDKARLLRYTEYSNHQQPEVSSGRPEIS</sequence>
<name>A0A1I8ASH9_9BILA</name>
<evidence type="ECO:0000313" key="2">
    <source>
        <dbReference type="Proteomes" id="UP000095287"/>
    </source>
</evidence>